<dbReference type="Gene3D" id="2.120.10.30">
    <property type="entry name" value="TolB, C-terminal domain"/>
    <property type="match status" value="2"/>
</dbReference>
<dbReference type="GO" id="GO:0043161">
    <property type="term" value="P:proteasome-mediated ubiquitin-dependent protein catabolic process"/>
    <property type="evidence" value="ECO:0000318"/>
    <property type="project" value="GO_Central"/>
</dbReference>
<keyword evidence="4" id="KW-1185">Reference proteome</keyword>
<dbReference type="EMBL" id="DS469774">
    <property type="protein sequence ID" value="EDO33419.1"/>
    <property type="molecule type" value="Genomic_DNA"/>
</dbReference>
<dbReference type="Pfam" id="PF01436">
    <property type="entry name" value="NHL"/>
    <property type="match status" value="4"/>
</dbReference>
<dbReference type="SUPFAM" id="SSF101898">
    <property type="entry name" value="NHL repeat"/>
    <property type="match status" value="1"/>
</dbReference>
<accession>A7SS94</accession>
<proteinExistence type="predicted"/>
<dbReference type="Proteomes" id="UP000001593">
    <property type="component" value="Unassembled WGS sequence"/>
</dbReference>
<dbReference type="AlphaFoldDB" id="A7SS94"/>
<evidence type="ECO:0000313" key="3">
    <source>
        <dbReference type="EMBL" id="EDO33419.1"/>
    </source>
</evidence>
<dbReference type="GO" id="GO:0000209">
    <property type="term" value="P:protein polyubiquitination"/>
    <property type="evidence" value="ECO:0000318"/>
    <property type="project" value="GO_Central"/>
</dbReference>
<reference evidence="3 4" key="1">
    <citation type="journal article" date="2007" name="Science">
        <title>Sea anemone genome reveals ancestral eumetazoan gene repertoire and genomic organization.</title>
        <authorList>
            <person name="Putnam N.H."/>
            <person name="Srivastava M."/>
            <person name="Hellsten U."/>
            <person name="Dirks B."/>
            <person name="Chapman J."/>
            <person name="Salamov A."/>
            <person name="Terry A."/>
            <person name="Shapiro H."/>
            <person name="Lindquist E."/>
            <person name="Kapitonov V.V."/>
            <person name="Jurka J."/>
            <person name="Genikhovich G."/>
            <person name="Grigoriev I.V."/>
            <person name="Lucas S.M."/>
            <person name="Steele R.E."/>
            <person name="Finnerty J.R."/>
            <person name="Technau U."/>
            <person name="Martindale M.Q."/>
            <person name="Rokhsar D.S."/>
        </authorList>
    </citation>
    <scope>NUCLEOTIDE SEQUENCE [LARGE SCALE GENOMIC DNA]</scope>
    <source>
        <strain evidence="4">CH2 X CH6</strain>
    </source>
</reference>
<dbReference type="PhylomeDB" id="A7SS94"/>
<feature type="repeat" description="NHL" evidence="2">
    <location>
        <begin position="136"/>
        <end position="179"/>
    </location>
</feature>
<dbReference type="PANTHER" id="PTHR24104">
    <property type="entry name" value="E3 UBIQUITIN-PROTEIN LIGASE NHLRC1-RELATED"/>
    <property type="match status" value="1"/>
</dbReference>
<organism evidence="3 4">
    <name type="scientific">Nematostella vectensis</name>
    <name type="common">Starlet sea anemone</name>
    <dbReference type="NCBI Taxonomy" id="45351"/>
    <lineage>
        <taxon>Eukaryota</taxon>
        <taxon>Metazoa</taxon>
        <taxon>Cnidaria</taxon>
        <taxon>Anthozoa</taxon>
        <taxon>Hexacorallia</taxon>
        <taxon>Actiniaria</taxon>
        <taxon>Edwardsiidae</taxon>
        <taxon>Nematostella</taxon>
    </lineage>
</organism>
<feature type="non-terminal residue" evidence="3">
    <location>
        <position position="230"/>
    </location>
</feature>
<dbReference type="PANTHER" id="PTHR24104:SF51">
    <property type="entry name" value="SMP-30_GLUCONOLACTONASE_LRE-LIKE REGION DOMAIN-CONTAINING PROTEIN"/>
    <property type="match status" value="1"/>
</dbReference>
<protein>
    <submittedName>
        <fullName evidence="3">Uncharacterized protein</fullName>
    </submittedName>
</protein>
<sequence length="230" mass="25659">IHIIGCKGRNSGEFNLPFGVAFDKKGNRLLVCDMTNQRIQVFNPDGKFIMQFGKKGKKKGQLRCPLGLAVLSSGNLLVVDKDNGRLQVFTDTGAFFKVFAKELDLPRFVAIHNERVYVTEPRECRVSVFDCHGNRLFRFGRKGCADGELNEPTGIATNSKGHVIVSDHSNHRVQVFTADGAFITKVENPSTGKPKGHFEQAEGVAVDQEDRVYVCDTVNHRIQVIPPFWL</sequence>
<feature type="repeat" description="NHL" evidence="2">
    <location>
        <begin position="1"/>
        <end position="45"/>
    </location>
</feature>
<dbReference type="InterPro" id="IPR011042">
    <property type="entry name" value="6-blade_b-propeller_TolB-like"/>
</dbReference>
<name>A7SS94_NEMVE</name>
<dbReference type="GO" id="GO:0061630">
    <property type="term" value="F:ubiquitin protein ligase activity"/>
    <property type="evidence" value="ECO:0000318"/>
    <property type="project" value="GO_Central"/>
</dbReference>
<dbReference type="CDD" id="cd05819">
    <property type="entry name" value="NHL"/>
    <property type="match status" value="1"/>
</dbReference>
<evidence type="ECO:0000313" key="4">
    <source>
        <dbReference type="Proteomes" id="UP000001593"/>
    </source>
</evidence>
<evidence type="ECO:0000256" key="1">
    <source>
        <dbReference type="ARBA" id="ARBA00022737"/>
    </source>
</evidence>
<feature type="repeat" description="NHL" evidence="2">
    <location>
        <begin position="51"/>
        <end position="92"/>
    </location>
</feature>
<dbReference type="PROSITE" id="PS51125">
    <property type="entry name" value="NHL"/>
    <property type="match status" value="4"/>
</dbReference>
<keyword evidence="1" id="KW-0677">Repeat</keyword>
<dbReference type="FunFam" id="2.120.10.30:FF:000128">
    <property type="entry name" value="Predicted protein"/>
    <property type="match status" value="1"/>
</dbReference>
<evidence type="ECO:0000256" key="2">
    <source>
        <dbReference type="PROSITE-ProRule" id="PRU00504"/>
    </source>
</evidence>
<dbReference type="InterPro" id="IPR050952">
    <property type="entry name" value="TRIM-NHL_E3_ligases"/>
</dbReference>
<gene>
    <name evidence="3" type="ORF">NEMVEDRAFT_v1g129653</name>
</gene>
<dbReference type="OMA" id="WKFPSDI"/>
<dbReference type="InParanoid" id="A7SS94"/>
<dbReference type="eggNOG" id="KOG2177">
    <property type="taxonomic scope" value="Eukaryota"/>
</dbReference>
<feature type="repeat" description="NHL" evidence="2">
    <location>
        <begin position="190"/>
        <end position="228"/>
    </location>
</feature>
<dbReference type="InterPro" id="IPR001258">
    <property type="entry name" value="NHL_repeat"/>
</dbReference>
<dbReference type="HOGENOM" id="CLU_008645_2_3_1"/>